<dbReference type="EMBL" id="FORU01000004">
    <property type="protein sequence ID" value="SFJ17520.1"/>
    <property type="molecule type" value="Genomic_DNA"/>
</dbReference>
<evidence type="ECO:0000313" key="8">
    <source>
        <dbReference type="Proteomes" id="UP000243887"/>
    </source>
</evidence>
<dbReference type="Pfam" id="PF13488">
    <property type="entry name" value="Gly-zipper_Omp"/>
    <property type="match status" value="1"/>
</dbReference>
<evidence type="ECO:0000256" key="4">
    <source>
        <dbReference type="PROSITE-ProRule" id="PRU00473"/>
    </source>
</evidence>
<keyword evidence="3" id="KW-0998">Cell outer membrane</keyword>
<proteinExistence type="predicted"/>
<accession>A0A1I3P856</accession>
<dbReference type="PROSITE" id="PS51123">
    <property type="entry name" value="OMPA_2"/>
    <property type="match status" value="1"/>
</dbReference>
<protein>
    <submittedName>
        <fullName evidence="7">Outer membrane protein OmpA</fullName>
    </submittedName>
</protein>
<dbReference type="SUPFAM" id="SSF103088">
    <property type="entry name" value="OmpA-like"/>
    <property type="match status" value="1"/>
</dbReference>
<dbReference type="CDD" id="cd07185">
    <property type="entry name" value="OmpA_C-like"/>
    <property type="match status" value="1"/>
</dbReference>
<feature type="signal peptide" evidence="5">
    <location>
        <begin position="1"/>
        <end position="21"/>
    </location>
</feature>
<feature type="chain" id="PRO_5017342909" evidence="5">
    <location>
        <begin position="22"/>
        <end position="233"/>
    </location>
</feature>
<dbReference type="InterPro" id="IPR050330">
    <property type="entry name" value="Bact_OuterMem_StrucFunc"/>
</dbReference>
<dbReference type="GO" id="GO:0009279">
    <property type="term" value="C:cell outer membrane"/>
    <property type="evidence" value="ECO:0007669"/>
    <property type="project" value="UniProtKB-SubCell"/>
</dbReference>
<comment type="subcellular location">
    <subcellularLocation>
        <location evidence="1">Cell outer membrane</location>
    </subcellularLocation>
</comment>
<dbReference type="PRINTS" id="PR01021">
    <property type="entry name" value="OMPADOMAIN"/>
</dbReference>
<dbReference type="AlphaFoldDB" id="A0A1I3P856"/>
<evidence type="ECO:0000256" key="5">
    <source>
        <dbReference type="SAM" id="SignalP"/>
    </source>
</evidence>
<evidence type="ECO:0000313" key="7">
    <source>
        <dbReference type="EMBL" id="SFJ17520.1"/>
    </source>
</evidence>
<dbReference type="InterPro" id="IPR039567">
    <property type="entry name" value="Gly-zipper"/>
</dbReference>
<dbReference type="Proteomes" id="UP000243887">
    <property type="component" value="Unassembled WGS sequence"/>
</dbReference>
<keyword evidence="8" id="KW-1185">Reference proteome</keyword>
<organism evidence="7 8">
    <name type="scientific">Myroides guanonis</name>
    <dbReference type="NCBI Taxonomy" id="1150112"/>
    <lineage>
        <taxon>Bacteria</taxon>
        <taxon>Pseudomonadati</taxon>
        <taxon>Bacteroidota</taxon>
        <taxon>Flavobacteriia</taxon>
        <taxon>Flavobacteriales</taxon>
        <taxon>Flavobacteriaceae</taxon>
        <taxon>Myroides</taxon>
    </lineage>
</organism>
<dbReference type="RefSeq" id="WP_090678313.1">
    <property type="nucleotide sequence ID" value="NZ_FORU01000004.1"/>
</dbReference>
<dbReference type="PROSITE" id="PS51257">
    <property type="entry name" value="PROKAR_LIPOPROTEIN"/>
    <property type="match status" value="1"/>
</dbReference>
<sequence>MKKLSVYALAGTMLATSISLTSCDAVKNANNTQKGAGIGAAGGAIIGGILGNNLGNKQNSALGAVLGGVVGGAVGGVIGNKMDKQAREIQETVPGAEVERIGEGIKLILGENSVNFNINQATLTDKAKANLDKLVKVFKENPDTDIDIYGYTDITGKEEYNLKLSGQRANSVKTYLTQQGISAKRMKTQGMGIADPIASNDTKEGQMKNRRVEFGIKANDKMIQDAQREAGSY</sequence>
<evidence type="ECO:0000256" key="3">
    <source>
        <dbReference type="ARBA" id="ARBA00023237"/>
    </source>
</evidence>
<dbReference type="PANTHER" id="PTHR30329:SF21">
    <property type="entry name" value="LIPOPROTEIN YIAD-RELATED"/>
    <property type="match status" value="1"/>
</dbReference>
<evidence type="ECO:0000256" key="1">
    <source>
        <dbReference type="ARBA" id="ARBA00004442"/>
    </source>
</evidence>
<dbReference type="Gene3D" id="3.30.1330.60">
    <property type="entry name" value="OmpA-like domain"/>
    <property type="match status" value="1"/>
</dbReference>
<evidence type="ECO:0000259" key="6">
    <source>
        <dbReference type="PROSITE" id="PS51123"/>
    </source>
</evidence>
<dbReference type="InterPro" id="IPR006664">
    <property type="entry name" value="OMP_bac"/>
</dbReference>
<dbReference type="STRING" id="1150112.SAMN04487893_10415"/>
<reference evidence="8" key="1">
    <citation type="submission" date="2016-10" db="EMBL/GenBank/DDBJ databases">
        <authorList>
            <person name="Varghese N."/>
            <person name="Submissions S."/>
        </authorList>
    </citation>
    <scope>NUCLEOTIDE SEQUENCE [LARGE SCALE GENOMIC DNA]</scope>
    <source>
        <strain evidence="8">DSM 26542</strain>
    </source>
</reference>
<gene>
    <name evidence="7" type="ORF">SAMN04487893_10415</name>
</gene>
<dbReference type="OrthoDB" id="9782229at2"/>
<feature type="domain" description="OmpA-like" evidence="6">
    <location>
        <begin position="103"/>
        <end position="220"/>
    </location>
</feature>
<keyword evidence="5" id="KW-0732">Signal</keyword>
<evidence type="ECO:0000256" key="2">
    <source>
        <dbReference type="ARBA" id="ARBA00023136"/>
    </source>
</evidence>
<dbReference type="InterPro" id="IPR006665">
    <property type="entry name" value="OmpA-like"/>
</dbReference>
<keyword evidence="2 4" id="KW-0472">Membrane</keyword>
<dbReference type="InterPro" id="IPR036737">
    <property type="entry name" value="OmpA-like_sf"/>
</dbReference>
<name>A0A1I3P856_9FLAO</name>
<dbReference type="PANTHER" id="PTHR30329">
    <property type="entry name" value="STATOR ELEMENT OF FLAGELLAR MOTOR COMPLEX"/>
    <property type="match status" value="1"/>
</dbReference>
<dbReference type="Pfam" id="PF00691">
    <property type="entry name" value="OmpA"/>
    <property type="match status" value="1"/>
</dbReference>